<protein>
    <recommendedName>
        <fullName evidence="1">YCII-related domain-containing protein</fullName>
    </recommendedName>
</protein>
<dbReference type="InterPro" id="IPR051807">
    <property type="entry name" value="Sec-metab_biosynth-assoc"/>
</dbReference>
<dbReference type="PANTHER" id="PTHR33606:SF3">
    <property type="entry name" value="PROTEIN YCII"/>
    <property type="match status" value="1"/>
</dbReference>
<dbReference type="SUPFAM" id="SSF54909">
    <property type="entry name" value="Dimeric alpha+beta barrel"/>
    <property type="match status" value="1"/>
</dbReference>
<dbReference type="EMBL" id="KV429106">
    <property type="protein sequence ID" value="KZT65391.1"/>
    <property type="molecule type" value="Genomic_DNA"/>
</dbReference>
<feature type="domain" description="YCII-related" evidence="1">
    <location>
        <begin position="20"/>
        <end position="103"/>
    </location>
</feature>
<gene>
    <name evidence="2" type="ORF">DAEQUDRAFT_768866</name>
</gene>
<dbReference type="InterPro" id="IPR011008">
    <property type="entry name" value="Dimeric_a/b-barrel"/>
</dbReference>
<dbReference type="PANTHER" id="PTHR33606">
    <property type="entry name" value="PROTEIN YCII"/>
    <property type="match status" value="1"/>
</dbReference>
<evidence type="ECO:0000313" key="2">
    <source>
        <dbReference type="EMBL" id="KZT65391.1"/>
    </source>
</evidence>
<keyword evidence="3" id="KW-1185">Reference proteome</keyword>
<evidence type="ECO:0000259" key="1">
    <source>
        <dbReference type="Pfam" id="PF03795"/>
    </source>
</evidence>
<name>A0A165M9F4_9APHY</name>
<dbReference type="Pfam" id="PF03795">
    <property type="entry name" value="YCII"/>
    <property type="match status" value="1"/>
</dbReference>
<sequence length="112" mass="12431">MSQVTLQITYYVWAPDSKATDAPNRLDQTISKEHAEHFQALRADGLVEHGGAVLTKDMQLPITSAPEFAGSMFILKADSLEAARKLVEEDPFYQTGVWDRDNIKVAPVLSRA</sequence>
<accession>A0A165M9F4</accession>
<dbReference type="Proteomes" id="UP000076727">
    <property type="component" value="Unassembled WGS sequence"/>
</dbReference>
<proteinExistence type="predicted"/>
<evidence type="ECO:0000313" key="3">
    <source>
        <dbReference type="Proteomes" id="UP000076727"/>
    </source>
</evidence>
<dbReference type="OrthoDB" id="5519740at2759"/>
<dbReference type="Gene3D" id="3.30.70.1060">
    <property type="entry name" value="Dimeric alpha+beta barrel"/>
    <property type="match status" value="1"/>
</dbReference>
<reference evidence="2 3" key="1">
    <citation type="journal article" date="2016" name="Mol. Biol. Evol.">
        <title>Comparative Genomics of Early-Diverging Mushroom-Forming Fungi Provides Insights into the Origins of Lignocellulose Decay Capabilities.</title>
        <authorList>
            <person name="Nagy L.G."/>
            <person name="Riley R."/>
            <person name="Tritt A."/>
            <person name="Adam C."/>
            <person name="Daum C."/>
            <person name="Floudas D."/>
            <person name="Sun H."/>
            <person name="Yadav J.S."/>
            <person name="Pangilinan J."/>
            <person name="Larsson K.H."/>
            <person name="Matsuura K."/>
            <person name="Barry K."/>
            <person name="Labutti K."/>
            <person name="Kuo R."/>
            <person name="Ohm R.A."/>
            <person name="Bhattacharya S.S."/>
            <person name="Shirouzu T."/>
            <person name="Yoshinaga Y."/>
            <person name="Martin F.M."/>
            <person name="Grigoriev I.V."/>
            <person name="Hibbett D.S."/>
        </authorList>
    </citation>
    <scope>NUCLEOTIDE SEQUENCE [LARGE SCALE GENOMIC DNA]</scope>
    <source>
        <strain evidence="2 3">L-15889</strain>
    </source>
</reference>
<organism evidence="2 3">
    <name type="scientific">Daedalea quercina L-15889</name>
    <dbReference type="NCBI Taxonomy" id="1314783"/>
    <lineage>
        <taxon>Eukaryota</taxon>
        <taxon>Fungi</taxon>
        <taxon>Dikarya</taxon>
        <taxon>Basidiomycota</taxon>
        <taxon>Agaricomycotina</taxon>
        <taxon>Agaricomycetes</taxon>
        <taxon>Polyporales</taxon>
        <taxon>Fomitopsis</taxon>
    </lineage>
</organism>
<dbReference type="AlphaFoldDB" id="A0A165M9F4"/>
<dbReference type="InterPro" id="IPR005545">
    <property type="entry name" value="YCII"/>
</dbReference>